<dbReference type="GO" id="GO:0006352">
    <property type="term" value="P:DNA-templated transcription initiation"/>
    <property type="evidence" value="ECO:0007669"/>
    <property type="project" value="InterPro"/>
</dbReference>
<evidence type="ECO:0000313" key="2">
    <source>
        <dbReference type="Proteomes" id="UP000318102"/>
    </source>
</evidence>
<dbReference type="NCBIfam" id="TIGR02937">
    <property type="entry name" value="sigma70-ECF"/>
    <property type="match status" value="1"/>
</dbReference>
<gene>
    <name evidence="1" type="ORF">FPZ44_19935</name>
</gene>
<keyword evidence="2" id="KW-1185">Reference proteome</keyword>
<dbReference type="AlphaFoldDB" id="A0A559IKJ5"/>
<dbReference type="GO" id="GO:0003700">
    <property type="term" value="F:DNA-binding transcription factor activity"/>
    <property type="evidence" value="ECO:0007669"/>
    <property type="project" value="InterPro"/>
</dbReference>
<accession>A0A559IKJ5</accession>
<dbReference type="Gene3D" id="1.10.10.10">
    <property type="entry name" value="Winged helix-like DNA-binding domain superfamily/Winged helix DNA-binding domain"/>
    <property type="match status" value="1"/>
</dbReference>
<proteinExistence type="predicted"/>
<dbReference type="Proteomes" id="UP000318102">
    <property type="component" value="Unassembled WGS sequence"/>
</dbReference>
<reference evidence="1 2" key="1">
    <citation type="submission" date="2019-07" db="EMBL/GenBank/DDBJ databases">
        <authorList>
            <person name="Kim J."/>
        </authorList>
    </citation>
    <scope>NUCLEOTIDE SEQUENCE [LARGE SCALE GENOMIC DNA]</scope>
    <source>
        <strain evidence="1 2">N4</strain>
    </source>
</reference>
<evidence type="ECO:0000313" key="1">
    <source>
        <dbReference type="EMBL" id="TVX88179.1"/>
    </source>
</evidence>
<organism evidence="1 2">
    <name type="scientific">Paenibacillus agilis</name>
    <dbReference type="NCBI Taxonomy" id="3020863"/>
    <lineage>
        <taxon>Bacteria</taxon>
        <taxon>Bacillati</taxon>
        <taxon>Bacillota</taxon>
        <taxon>Bacilli</taxon>
        <taxon>Bacillales</taxon>
        <taxon>Paenibacillaceae</taxon>
        <taxon>Paenibacillus</taxon>
    </lineage>
</organism>
<dbReference type="SUPFAM" id="SSF88659">
    <property type="entry name" value="Sigma3 and sigma4 domains of RNA polymerase sigma factors"/>
    <property type="match status" value="1"/>
</dbReference>
<dbReference type="InterPro" id="IPR014284">
    <property type="entry name" value="RNA_pol_sigma-70_dom"/>
</dbReference>
<dbReference type="OrthoDB" id="2942336at2"/>
<sequence length="200" mass="23187">MLNEDQMNRFTAFKRKNNVLFDDRVIQEFFSHGRNVELLLLTLEGDCVSKRQLEDNFRKHFFRIRFVKYLVSTIKFCAIDQFRFNQRNDTRHPLIFDQPTMDDQSTATLGELLCSQVEQTTNSLISDPEQFIDDISNETLESAYSQLTPHQKVVITLGYGMSYRDNEIAKMLGVSPQAVGKSRNAALKKMRASISMKEVM</sequence>
<dbReference type="EMBL" id="VNJK01000003">
    <property type="protein sequence ID" value="TVX88179.1"/>
    <property type="molecule type" value="Genomic_DNA"/>
</dbReference>
<dbReference type="InterPro" id="IPR036388">
    <property type="entry name" value="WH-like_DNA-bd_sf"/>
</dbReference>
<name>A0A559IKJ5_9BACL</name>
<dbReference type="InterPro" id="IPR013324">
    <property type="entry name" value="RNA_pol_sigma_r3/r4-like"/>
</dbReference>
<dbReference type="RefSeq" id="WP_144993166.1">
    <property type="nucleotide sequence ID" value="NZ_VNJK01000003.1"/>
</dbReference>
<comment type="caution">
    <text evidence="1">The sequence shown here is derived from an EMBL/GenBank/DDBJ whole genome shotgun (WGS) entry which is preliminary data.</text>
</comment>
<protein>
    <submittedName>
        <fullName evidence="1">Sigma-70 family RNA polymerase sigma factor</fullName>
    </submittedName>
</protein>